<organism evidence="4 5">
    <name type="scientific">Seminavis robusta</name>
    <dbReference type="NCBI Taxonomy" id="568900"/>
    <lineage>
        <taxon>Eukaryota</taxon>
        <taxon>Sar</taxon>
        <taxon>Stramenopiles</taxon>
        <taxon>Ochrophyta</taxon>
        <taxon>Bacillariophyta</taxon>
        <taxon>Bacillariophyceae</taxon>
        <taxon>Bacillariophycidae</taxon>
        <taxon>Naviculales</taxon>
        <taxon>Naviculaceae</taxon>
        <taxon>Seminavis</taxon>
    </lineage>
</organism>
<keyword evidence="2" id="KW-0472">Membrane</keyword>
<sequence length="402" mass="43380">MKQVGKWHPRSSVKPPGFLLIVLCLTLQPLQGFASIPFRSIRFATTPIAGFPIGHRRRVMSSSISSASADALPPRGGGGKDDDAPKETYDSLGKKALESIRFCAMASIGSAAMDVVGGLLNQVFPSAPDIVDPVLQKVNIRNMLESVALVDFVYRIGFGLGLFAVSKVYAKAMENTQKKLSNQELFDLSRIMSYLWGGGTVLLTLAGLADAAILKEDVANNAHLSKIVGPESFGALAVASFAAAVFASSAAEQDISKQFPLSNKDESDDKEAVKPSKVRSTGFTAARNMALCMGSLGVVGVIDILIPMLRPMEIMDRVFGLSEVYEDVVYFLLLKTLNGCFRRAIAEATDGKQSPAESNSLLFDAQRKFYKKLGDTFLFTAGFQLLLPLYQAGVTIWKMITS</sequence>
<keyword evidence="3" id="KW-0732">Signal</keyword>
<feature type="chain" id="PRO_5040190425" evidence="3">
    <location>
        <begin position="33"/>
        <end position="402"/>
    </location>
</feature>
<feature type="transmembrane region" description="Helical" evidence="2">
    <location>
        <begin position="233"/>
        <end position="251"/>
    </location>
</feature>
<dbReference type="Proteomes" id="UP001153069">
    <property type="component" value="Unassembled WGS sequence"/>
</dbReference>
<evidence type="ECO:0000256" key="3">
    <source>
        <dbReference type="SAM" id="SignalP"/>
    </source>
</evidence>
<feature type="transmembrane region" description="Helical" evidence="2">
    <location>
        <begin position="152"/>
        <end position="170"/>
    </location>
</feature>
<feature type="signal peptide" evidence="3">
    <location>
        <begin position="1"/>
        <end position="32"/>
    </location>
</feature>
<proteinExistence type="predicted"/>
<evidence type="ECO:0000256" key="2">
    <source>
        <dbReference type="SAM" id="Phobius"/>
    </source>
</evidence>
<name>A0A9N8HM25_9STRA</name>
<comment type="caution">
    <text evidence="4">The sequence shown here is derived from an EMBL/GenBank/DDBJ whole genome shotgun (WGS) entry which is preliminary data.</text>
</comment>
<feature type="compositionally biased region" description="Basic and acidic residues" evidence="1">
    <location>
        <begin position="78"/>
        <end position="88"/>
    </location>
</feature>
<keyword evidence="2" id="KW-0812">Transmembrane</keyword>
<keyword evidence="5" id="KW-1185">Reference proteome</keyword>
<keyword evidence="2" id="KW-1133">Transmembrane helix</keyword>
<reference evidence="4" key="1">
    <citation type="submission" date="2020-06" db="EMBL/GenBank/DDBJ databases">
        <authorList>
            <consortium name="Plant Systems Biology data submission"/>
        </authorList>
    </citation>
    <scope>NUCLEOTIDE SEQUENCE</scope>
    <source>
        <strain evidence="4">D6</strain>
    </source>
</reference>
<dbReference type="EMBL" id="CAICTM010000716">
    <property type="protein sequence ID" value="CAB9515458.1"/>
    <property type="molecule type" value="Genomic_DNA"/>
</dbReference>
<gene>
    <name evidence="4" type="ORF">SEMRO_717_G192020.1</name>
</gene>
<evidence type="ECO:0000313" key="4">
    <source>
        <dbReference type="EMBL" id="CAB9515458.1"/>
    </source>
</evidence>
<accession>A0A9N8HM25</accession>
<evidence type="ECO:0000256" key="1">
    <source>
        <dbReference type="SAM" id="MobiDB-lite"/>
    </source>
</evidence>
<dbReference type="AlphaFoldDB" id="A0A9N8HM25"/>
<evidence type="ECO:0000313" key="5">
    <source>
        <dbReference type="Proteomes" id="UP001153069"/>
    </source>
</evidence>
<feature type="region of interest" description="Disordered" evidence="1">
    <location>
        <begin position="66"/>
        <end position="88"/>
    </location>
</feature>
<feature type="transmembrane region" description="Helical" evidence="2">
    <location>
        <begin position="191"/>
        <end position="213"/>
    </location>
</feature>
<feature type="transmembrane region" description="Helical" evidence="2">
    <location>
        <begin position="289"/>
        <end position="309"/>
    </location>
</feature>
<protein>
    <submittedName>
        <fullName evidence="4">Uncharacterized protein</fullName>
    </submittedName>
</protein>